<evidence type="ECO:0000313" key="5">
    <source>
        <dbReference type="EMBL" id="OOK71957.1"/>
    </source>
</evidence>
<dbReference type="InterPro" id="IPR007312">
    <property type="entry name" value="Phosphoesterase"/>
</dbReference>
<evidence type="ECO:0000256" key="2">
    <source>
        <dbReference type="ARBA" id="ARBA00022801"/>
    </source>
</evidence>
<dbReference type="AlphaFoldDB" id="A0A1V3WYI1"/>
<dbReference type="PANTHER" id="PTHR31956">
    <property type="entry name" value="NON-SPECIFIC PHOSPHOLIPASE C4-RELATED"/>
    <property type="match status" value="1"/>
</dbReference>
<evidence type="ECO:0000256" key="3">
    <source>
        <dbReference type="ARBA" id="ARBA00023026"/>
    </source>
</evidence>
<sequence length="260" mass="28273">MGYNGLINDFQQAADPRSNLARYGIAPTYPLDFAADVKNNALPKVSWVLPGFLLSEHPALPVSIGAVGIVDVLRILLSNPAVWEKTAVIVNYDENGGFFDHVTPPTPPPGTPGSTSPSPISTRYRVRAVFAGPSVWVFAPVHRHFALQSRSTDGPRHVRPHVDAEIDQCAVRSARSQPQRLEKRRGRRYDFDIQFRGPAEPVETQSGSPAAEVSPQTAQCVPNAVLGTTTKTSIPYRVPFPQMMPTQETSPTRGIPSGVC</sequence>
<reference evidence="5 6" key="1">
    <citation type="submission" date="2017-02" db="EMBL/GenBank/DDBJ databases">
        <title>Complete genome sequences of Mycobacterium kansasii strains isolated from rhesus macaques.</title>
        <authorList>
            <person name="Panda A."/>
            <person name="Nagaraj S."/>
            <person name="Zhao X."/>
            <person name="Tettelin H."/>
            <person name="Detolla L.J."/>
        </authorList>
    </citation>
    <scope>NUCLEOTIDE SEQUENCE [LARGE SCALE GENOMIC DNA]</scope>
    <source>
        <strain evidence="5 6">11-3813</strain>
    </source>
</reference>
<dbReference type="GO" id="GO:0042578">
    <property type="term" value="F:phosphoric ester hydrolase activity"/>
    <property type="evidence" value="ECO:0007669"/>
    <property type="project" value="UniProtKB-ARBA"/>
</dbReference>
<dbReference type="PANTHER" id="PTHR31956:SF1">
    <property type="entry name" value="NON-SPECIFIC PHOSPHOLIPASE C1"/>
    <property type="match status" value="1"/>
</dbReference>
<proteinExistence type="predicted"/>
<gene>
    <name evidence="5" type="ORF">BZL30_5268</name>
</gene>
<dbReference type="EMBL" id="MVBM01000005">
    <property type="protein sequence ID" value="OOK71957.1"/>
    <property type="molecule type" value="Genomic_DNA"/>
</dbReference>
<keyword evidence="3" id="KW-0843">Virulence</keyword>
<evidence type="ECO:0000256" key="1">
    <source>
        <dbReference type="ARBA" id="ARBA00022525"/>
    </source>
</evidence>
<feature type="region of interest" description="Disordered" evidence="4">
    <location>
        <begin position="237"/>
        <end position="260"/>
    </location>
</feature>
<dbReference type="Proteomes" id="UP000189229">
    <property type="component" value="Unassembled WGS sequence"/>
</dbReference>
<evidence type="ECO:0000313" key="6">
    <source>
        <dbReference type="Proteomes" id="UP000189229"/>
    </source>
</evidence>
<dbReference type="Gene3D" id="3.40.720.10">
    <property type="entry name" value="Alkaline Phosphatase, subunit A"/>
    <property type="match status" value="1"/>
</dbReference>
<dbReference type="InterPro" id="IPR017850">
    <property type="entry name" value="Alkaline_phosphatase_core_sf"/>
</dbReference>
<comment type="caution">
    <text evidence="5">The sequence shown here is derived from an EMBL/GenBank/DDBJ whole genome shotgun (WGS) entry which is preliminary data.</text>
</comment>
<dbReference type="Pfam" id="PF04185">
    <property type="entry name" value="Phosphoesterase"/>
    <property type="match status" value="1"/>
</dbReference>
<name>A0A1V3WYI1_MYCKA</name>
<evidence type="ECO:0000256" key="4">
    <source>
        <dbReference type="SAM" id="MobiDB-lite"/>
    </source>
</evidence>
<organism evidence="5 6">
    <name type="scientific">Mycobacterium kansasii</name>
    <dbReference type="NCBI Taxonomy" id="1768"/>
    <lineage>
        <taxon>Bacteria</taxon>
        <taxon>Bacillati</taxon>
        <taxon>Actinomycetota</taxon>
        <taxon>Actinomycetes</taxon>
        <taxon>Mycobacteriales</taxon>
        <taxon>Mycobacteriaceae</taxon>
        <taxon>Mycobacterium</taxon>
    </lineage>
</organism>
<keyword evidence="1" id="KW-0964">Secreted</keyword>
<protein>
    <submittedName>
        <fullName evidence="5">Phosphoesterase family protein</fullName>
    </submittedName>
</protein>
<accession>A0A1V3WYI1</accession>
<keyword evidence="2" id="KW-0378">Hydrolase</keyword>